<evidence type="ECO:0000313" key="3">
    <source>
        <dbReference type="EMBL" id="RVX04027.1"/>
    </source>
</evidence>
<reference evidence="3 4" key="1">
    <citation type="journal article" date="2018" name="PLoS Genet.">
        <title>Population sequencing reveals clonal diversity and ancestral inbreeding in the grapevine cultivar Chardonnay.</title>
        <authorList>
            <person name="Roach M.J."/>
            <person name="Johnson D.L."/>
            <person name="Bohlmann J."/>
            <person name="van Vuuren H.J."/>
            <person name="Jones S.J."/>
            <person name="Pretorius I.S."/>
            <person name="Schmidt S.A."/>
            <person name="Borneman A.R."/>
        </authorList>
    </citation>
    <scope>NUCLEOTIDE SEQUENCE [LARGE SCALE GENOMIC DNA]</scope>
    <source>
        <strain evidence="4">cv. Chardonnay</strain>
        <tissue evidence="3">Leaf</tissue>
    </source>
</reference>
<evidence type="ECO:0000256" key="1">
    <source>
        <dbReference type="SAM" id="MobiDB-lite"/>
    </source>
</evidence>
<sequence>MPFLSSGPVVGSQASGFRPTPSSTPQAAMPFLSSGPVVGPETSGFRPTPPGRFSDPSLPSVPSANAPPTLGPFQRFTTPQNPSTAQAPPARPLPVGQPVFPPPVQPPAGQVPPVSFRPHFQTTVSAIFSPTRVNLSCSKSQFTAIFPGYPSKQSNAVPQAPAVQSPFLTQQGGYAAAPPTSSPPFLAQPGGYIPPPPVAAPLGLHSREQMQHPGTGPPIGAVQGLIEDFSSLSVGSVPGSIDLGIDSKALPRPLEGDVEPNSFAEMYPMNCHSRYLRLTTSGIPNSQSLVSRWHLPLGAVVCPLAVPPDGEEVPIVNFAATGIIRCRRCRTYVNPYVTFTDGGRSGVATSVLCSMMNQVLLLLLLAPPPPPPNAKLYSP</sequence>
<dbReference type="GO" id="GO:0006886">
    <property type="term" value="P:intracellular protein transport"/>
    <property type="evidence" value="ECO:0007669"/>
    <property type="project" value="InterPro"/>
</dbReference>
<dbReference type="PANTHER" id="PTHR13803:SF39">
    <property type="entry name" value="SECRETORY 24AB, ISOFORM A"/>
    <property type="match status" value="1"/>
</dbReference>
<dbReference type="InterPro" id="IPR050550">
    <property type="entry name" value="SEC23_SEC24_subfamily"/>
</dbReference>
<organism evidence="3 4">
    <name type="scientific">Vitis vinifera</name>
    <name type="common">Grape</name>
    <dbReference type="NCBI Taxonomy" id="29760"/>
    <lineage>
        <taxon>Eukaryota</taxon>
        <taxon>Viridiplantae</taxon>
        <taxon>Streptophyta</taxon>
        <taxon>Embryophyta</taxon>
        <taxon>Tracheophyta</taxon>
        <taxon>Spermatophyta</taxon>
        <taxon>Magnoliopsida</taxon>
        <taxon>eudicotyledons</taxon>
        <taxon>Gunneridae</taxon>
        <taxon>Pentapetalae</taxon>
        <taxon>rosids</taxon>
        <taxon>Vitales</taxon>
        <taxon>Vitaceae</taxon>
        <taxon>Viteae</taxon>
        <taxon>Vitis</taxon>
    </lineage>
</organism>
<feature type="domain" description="Zinc finger Sec23/Sec24-type" evidence="2">
    <location>
        <begin position="323"/>
        <end position="358"/>
    </location>
</feature>
<evidence type="ECO:0000313" key="4">
    <source>
        <dbReference type="Proteomes" id="UP000288805"/>
    </source>
</evidence>
<gene>
    <name evidence="3" type="primary">VvCHDp000704_2</name>
    <name evidence="3" type="ORF">CK203_021586</name>
</gene>
<protein>
    <submittedName>
        <fullName evidence="3">Protein transport protein Sec24-like</fullName>
    </submittedName>
</protein>
<dbReference type="SUPFAM" id="SSF81995">
    <property type="entry name" value="beta-sandwich domain of Sec23/24"/>
    <property type="match status" value="1"/>
</dbReference>
<dbReference type="AlphaFoldDB" id="A0A438J4Y6"/>
<name>A0A438J4Y6_VITVI</name>
<proteinExistence type="predicted"/>
<dbReference type="GO" id="GO:0008270">
    <property type="term" value="F:zinc ion binding"/>
    <property type="evidence" value="ECO:0007669"/>
    <property type="project" value="InterPro"/>
</dbReference>
<feature type="region of interest" description="Disordered" evidence="1">
    <location>
        <begin position="1"/>
        <end position="101"/>
    </location>
</feature>
<dbReference type="Gene3D" id="2.30.30.380">
    <property type="entry name" value="Zn-finger domain of Sec23/24"/>
    <property type="match status" value="1"/>
</dbReference>
<dbReference type="Proteomes" id="UP000288805">
    <property type="component" value="Unassembled WGS sequence"/>
</dbReference>
<dbReference type="GO" id="GO:0030127">
    <property type="term" value="C:COPII vesicle coat"/>
    <property type="evidence" value="ECO:0007669"/>
    <property type="project" value="InterPro"/>
</dbReference>
<comment type="caution">
    <text evidence="3">The sequence shown here is derived from an EMBL/GenBank/DDBJ whole genome shotgun (WGS) entry which is preliminary data.</text>
</comment>
<dbReference type="PANTHER" id="PTHR13803">
    <property type="entry name" value="SEC24-RELATED PROTEIN"/>
    <property type="match status" value="1"/>
</dbReference>
<dbReference type="InterPro" id="IPR006895">
    <property type="entry name" value="Znf_Sec23_Sec24"/>
</dbReference>
<accession>A0A438J4Y6</accession>
<dbReference type="InterPro" id="IPR036174">
    <property type="entry name" value="Znf_Sec23_Sec24_sf"/>
</dbReference>
<feature type="compositionally biased region" description="Polar residues" evidence="1">
    <location>
        <begin position="75"/>
        <end position="86"/>
    </location>
</feature>
<dbReference type="EMBL" id="QGNW01000063">
    <property type="protein sequence ID" value="RVX04027.1"/>
    <property type="molecule type" value="Genomic_DNA"/>
</dbReference>
<dbReference type="SUPFAM" id="SSF82919">
    <property type="entry name" value="Zn-finger domain of Sec23/24"/>
    <property type="match status" value="1"/>
</dbReference>
<dbReference type="GO" id="GO:0006888">
    <property type="term" value="P:endoplasmic reticulum to Golgi vesicle-mediated transport"/>
    <property type="evidence" value="ECO:0007669"/>
    <property type="project" value="InterPro"/>
</dbReference>
<feature type="compositionally biased region" description="Polar residues" evidence="1">
    <location>
        <begin position="12"/>
        <end position="26"/>
    </location>
</feature>
<dbReference type="Gene3D" id="2.60.40.1670">
    <property type="entry name" value="beta-sandwich domain of Sec23/24"/>
    <property type="match status" value="1"/>
</dbReference>
<dbReference type="Pfam" id="PF04810">
    <property type="entry name" value="zf-Sec23_Sec24"/>
    <property type="match status" value="1"/>
</dbReference>
<evidence type="ECO:0000259" key="2">
    <source>
        <dbReference type="Pfam" id="PF04810"/>
    </source>
</evidence>